<feature type="binding site" evidence="7">
    <location>
        <begin position="188"/>
        <end position="189"/>
    </location>
    <ligand>
        <name>substrate</name>
    </ligand>
</feature>
<dbReference type="Proteomes" id="UP000587760">
    <property type="component" value="Unassembled WGS sequence"/>
</dbReference>
<dbReference type="PROSITE" id="PS00923">
    <property type="entry name" value="ASP_GLU_RACEMASE_1"/>
    <property type="match status" value="1"/>
</dbReference>
<keyword evidence="4 7" id="KW-0573">Peptidoglycan synthesis</keyword>
<comment type="catalytic activity">
    <reaction evidence="1 7">
        <text>L-glutamate = D-glutamate</text>
        <dbReference type="Rhea" id="RHEA:12813"/>
        <dbReference type="ChEBI" id="CHEBI:29985"/>
        <dbReference type="ChEBI" id="CHEBI:29986"/>
        <dbReference type="EC" id="5.1.1.3"/>
    </reaction>
</comment>
<evidence type="ECO:0000256" key="7">
    <source>
        <dbReference type="HAMAP-Rule" id="MF_00258"/>
    </source>
</evidence>
<dbReference type="EC" id="5.1.1.3" evidence="2 7"/>
<name>A0A841R933_9SPIO</name>
<organism evidence="8 9">
    <name type="scientific">Spirochaeta isovalerica</name>
    <dbReference type="NCBI Taxonomy" id="150"/>
    <lineage>
        <taxon>Bacteria</taxon>
        <taxon>Pseudomonadati</taxon>
        <taxon>Spirochaetota</taxon>
        <taxon>Spirochaetia</taxon>
        <taxon>Spirochaetales</taxon>
        <taxon>Spirochaetaceae</taxon>
        <taxon>Spirochaeta</taxon>
    </lineage>
</organism>
<proteinExistence type="inferred from homology"/>
<feature type="active site" description="Proton donor/acceptor" evidence="7">
    <location>
        <position position="75"/>
    </location>
</feature>
<dbReference type="PANTHER" id="PTHR21198:SF3">
    <property type="entry name" value="GLUTAMATE RACEMASE"/>
    <property type="match status" value="1"/>
</dbReference>
<keyword evidence="6 7" id="KW-0961">Cell wall biogenesis/degradation</keyword>
<dbReference type="EMBL" id="JACHGJ010000001">
    <property type="protein sequence ID" value="MBB6478982.1"/>
    <property type="molecule type" value="Genomic_DNA"/>
</dbReference>
<keyword evidence="9" id="KW-1185">Reference proteome</keyword>
<dbReference type="HAMAP" id="MF_00258">
    <property type="entry name" value="Glu_racemase"/>
    <property type="match status" value="1"/>
</dbReference>
<reference evidence="8 9" key="1">
    <citation type="submission" date="2020-08" db="EMBL/GenBank/DDBJ databases">
        <title>Genomic Encyclopedia of Type Strains, Phase IV (KMG-IV): sequencing the most valuable type-strain genomes for metagenomic binning, comparative biology and taxonomic classification.</title>
        <authorList>
            <person name="Goeker M."/>
        </authorList>
    </citation>
    <scope>NUCLEOTIDE SEQUENCE [LARGE SCALE GENOMIC DNA]</scope>
    <source>
        <strain evidence="8 9">DSM 2461</strain>
    </source>
</reference>
<dbReference type="Pfam" id="PF01177">
    <property type="entry name" value="Asp_Glu_race"/>
    <property type="match status" value="1"/>
</dbReference>
<feature type="binding site" evidence="7">
    <location>
        <begin position="11"/>
        <end position="12"/>
    </location>
    <ligand>
        <name>substrate</name>
    </ligand>
</feature>
<dbReference type="UniPathway" id="UPA00219"/>
<comment type="similarity">
    <text evidence="7">Belongs to the aspartate/glutamate racemases family.</text>
</comment>
<keyword evidence="3 7" id="KW-0133">Cell shape</keyword>
<evidence type="ECO:0000256" key="6">
    <source>
        <dbReference type="ARBA" id="ARBA00023316"/>
    </source>
</evidence>
<dbReference type="InterPro" id="IPR004391">
    <property type="entry name" value="Glu_race"/>
</dbReference>
<feature type="binding site" evidence="7">
    <location>
        <begin position="43"/>
        <end position="44"/>
    </location>
    <ligand>
        <name>substrate</name>
    </ligand>
</feature>
<evidence type="ECO:0000256" key="5">
    <source>
        <dbReference type="ARBA" id="ARBA00023235"/>
    </source>
</evidence>
<feature type="binding site" evidence="7">
    <location>
        <begin position="76"/>
        <end position="77"/>
    </location>
    <ligand>
        <name>substrate</name>
    </ligand>
</feature>
<dbReference type="Gene3D" id="3.40.50.1860">
    <property type="match status" value="2"/>
</dbReference>
<dbReference type="AlphaFoldDB" id="A0A841R933"/>
<gene>
    <name evidence="7" type="primary">murI</name>
    <name evidence="8" type="ORF">HNR50_000615</name>
</gene>
<dbReference type="GO" id="GO:0071555">
    <property type="term" value="P:cell wall organization"/>
    <property type="evidence" value="ECO:0007669"/>
    <property type="project" value="UniProtKB-KW"/>
</dbReference>
<protein>
    <recommendedName>
        <fullName evidence="2 7">Glutamate racemase</fullName>
        <ecNumber evidence="2 7">5.1.1.3</ecNumber>
    </recommendedName>
</protein>
<dbReference type="GO" id="GO:0008360">
    <property type="term" value="P:regulation of cell shape"/>
    <property type="evidence" value="ECO:0007669"/>
    <property type="project" value="UniProtKB-KW"/>
</dbReference>
<dbReference type="InterPro" id="IPR018187">
    <property type="entry name" value="Asp/Glu_racemase_AS_1"/>
</dbReference>
<evidence type="ECO:0000256" key="2">
    <source>
        <dbReference type="ARBA" id="ARBA00013090"/>
    </source>
</evidence>
<evidence type="ECO:0000256" key="1">
    <source>
        <dbReference type="ARBA" id="ARBA00001602"/>
    </source>
</evidence>
<dbReference type="RefSeq" id="WP_184743565.1">
    <property type="nucleotide sequence ID" value="NZ_JACHGJ010000001.1"/>
</dbReference>
<feature type="active site" description="Proton donor/acceptor" evidence="7">
    <location>
        <position position="187"/>
    </location>
</feature>
<evidence type="ECO:0000313" key="8">
    <source>
        <dbReference type="EMBL" id="MBB6478982.1"/>
    </source>
</evidence>
<dbReference type="InterPro" id="IPR015942">
    <property type="entry name" value="Asp/Glu/hydantoin_racemase"/>
</dbReference>
<keyword evidence="5 7" id="KW-0413">Isomerase</keyword>
<dbReference type="PANTHER" id="PTHR21198">
    <property type="entry name" value="GLUTAMATE RACEMASE"/>
    <property type="match status" value="1"/>
</dbReference>
<dbReference type="GO" id="GO:0008881">
    <property type="term" value="F:glutamate racemase activity"/>
    <property type="evidence" value="ECO:0007669"/>
    <property type="project" value="UniProtKB-UniRule"/>
</dbReference>
<evidence type="ECO:0000256" key="4">
    <source>
        <dbReference type="ARBA" id="ARBA00022984"/>
    </source>
</evidence>
<evidence type="ECO:0000313" key="9">
    <source>
        <dbReference type="Proteomes" id="UP000587760"/>
    </source>
</evidence>
<dbReference type="InterPro" id="IPR001920">
    <property type="entry name" value="Asp/Glu_race"/>
</dbReference>
<evidence type="ECO:0000256" key="3">
    <source>
        <dbReference type="ARBA" id="ARBA00022960"/>
    </source>
</evidence>
<dbReference type="NCBIfam" id="TIGR00067">
    <property type="entry name" value="glut_race"/>
    <property type="match status" value="1"/>
</dbReference>
<dbReference type="GO" id="GO:0009252">
    <property type="term" value="P:peptidoglycan biosynthetic process"/>
    <property type="evidence" value="ECO:0007669"/>
    <property type="project" value="UniProtKB-UniRule"/>
</dbReference>
<comment type="pathway">
    <text evidence="7">Cell wall biogenesis; peptidoglycan biosynthesis.</text>
</comment>
<comment type="caution">
    <text evidence="8">The sequence shown here is derived from an EMBL/GenBank/DDBJ whole genome shotgun (WGS) entry which is preliminary data.</text>
</comment>
<accession>A0A841R933</accession>
<sequence>MSNSAPIAFIDSGVGGLPYLQWVREHLPQENFVYLADRKNFPYGEKTSGEIVDIVLHAVKSLRDGSYPKMLVIACNTASVTALDAVRKAVDFPVVGVVPAVKPAAMSSRNKRIGVMATRRTIDGSYLQRLIDNFAPDCHVEKVAASGVVSFVENDFFRASDEEKLEIVENAVNLFSGEKVDKVVLGCTHFIYLDEILKKRLGGDVEIIDSREGVGRQIMHVLEINRLFSTEKKEDVFYCSAESPGDSYRLFAQMFGLKYSGVMEGL</sequence>
<dbReference type="SUPFAM" id="SSF53681">
    <property type="entry name" value="Aspartate/glutamate racemase"/>
    <property type="match status" value="2"/>
</dbReference>
<comment type="function">
    <text evidence="7">Provides the (R)-glutamate required for cell wall biosynthesis.</text>
</comment>